<evidence type="ECO:0000313" key="3">
    <source>
        <dbReference type="Proteomes" id="UP000005143"/>
    </source>
</evidence>
<keyword evidence="3" id="KW-1185">Reference proteome</keyword>
<dbReference type="Gene3D" id="3.40.50.300">
    <property type="entry name" value="P-loop containing nucleotide triphosphate hydrolases"/>
    <property type="match status" value="1"/>
</dbReference>
<keyword evidence="1" id="KW-0175">Coiled coil</keyword>
<dbReference type="PATRIC" id="fig|1097667.3.peg.2202"/>
<dbReference type="AlphaFoldDB" id="H0E5X0"/>
<reference evidence="2 3" key="1">
    <citation type="journal article" date="2013" name="Biodegradation">
        <title>Quantitative proteomic analysis of ibuprofen-degrading Patulibacter sp. strain I11.</title>
        <authorList>
            <person name="Almeida B."/>
            <person name="Kjeldal H."/>
            <person name="Lolas I."/>
            <person name="Knudsen A.D."/>
            <person name="Carvalho G."/>
            <person name="Nielsen K.L."/>
            <person name="Barreto Crespo M.T."/>
            <person name="Stensballe A."/>
            <person name="Nielsen J.L."/>
        </authorList>
    </citation>
    <scope>NUCLEOTIDE SEQUENCE [LARGE SCALE GENOMIC DNA]</scope>
    <source>
        <strain evidence="2 3">I11</strain>
    </source>
</reference>
<dbReference type="EMBL" id="AGUD01000196">
    <property type="protein sequence ID" value="EHN10911.1"/>
    <property type="molecule type" value="Genomic_DNA"/>
</dbReference>
<name>H0E5X0_9ACTN</name>
<dbReference type="InterPro" id="IPR027417">
    <property type="entry name" value="P-loop_NTPase"/>
</dbReference>
<accession>H0E5X0</accession>
<protein>
    <recommendedName>
        <fullName evidence="4">Rad50/SbcC-type AAA domain-containing protein</fullName>
    </recommendedName>
</protein>
<organism evidence="2 3">
    <name type="scientific">Patulibacter medicamentivorans</name>
    <dbReference type="NCBI Taxonomy" id="1097667"/>
    <lineage>
        <taxon>Bacteria</taxon>
        <taxon>Bacillati</taxon>
        <taxon>Actinomycetota</taxon>
        <taxon>Thermoleophilia</taxon>
        <taxon>Solirubrobacterales</taxon>
        <taxon>Patulibacteraceae</taxon>
        <taxon>Patulibacter</taxon>
    </lineage>
</organism>
<dbReference type="RefSeq" id="WP_007574886.1">
    <property type="nucleotide sequence ID" value="NZ_AGUD01000196.1"/>
</dbReference>
<feature type="coiled-coil region" evidence="1">
    <location>
        <begin position="327"/>
        <end position="361"/>
    </location>
</feature>
<evidence type="ECO:0000256" key="1">
    <source>
        <dbReference type="SAM" id="Coils"/>
    </source>
</evidence>
<gene>
    <name evidence="2" type="ORF">PAI11_22210</name>
</gene>
<dbReference type="OrthoDB" id="9764467at2"/>
<evidence type="ECO:0000313" key="2">
    <source>
        <dbReference type="EMBL" id="EHN10911.1"/>
    </source>
</evidence>
<dbReference type="Proteomes" id="UP000005143">
    <property type="component" value="Unassembled WGS sequence"/>
</dbReference>
<evidence type="ECO:0008006" key="4">
    <source>
        <dbReference type="Google" id="ProtNLM"/>
    </source>
</evidence>
<sequence>MSLRLRALRLVAHTEDGAFGRDLRFGDGLIVLRAENSMGKTTAINSILYAMGMEGLITERHAVPLTAAMTQQLQAPDGRVLNVSESVVSLQIENDRGQVATLERYAKRQTGDTRTIRAWDAPRLTAPTPDDTFRDMLARVQGSGVGQMAIGQWLEQFIGWELPVIVMPDGTERRLYPELIMALMFVEQRGGWGGIQAAMPTYGIPDVRKRAREYILGLTVYERQRRRLELRRALEELKRDWTATVRAAESQLGAVGIRLQAPADIDPDFGADSPLQAFDLRSSRPLPEELSSVRNELAQLSDAADTDRSDATLSIDEARLRTLESQLQNAMFDVRQRERDLQRLRREQADLAEQTDRLDEDLVRNKDAQRLQGFGGEPWTDDDRDCPTCHQVLPPTLLGTLDRPTMTVEQNIAYIEQQKEVVRAAQDRAAAEIQRTFEVQTAARQAIADTRAEVRALRDALVRARGVPSAADVQRRLNLERRIESLAAAEIELGVLRDTLTDVAARAAANRAEMTALPSATFTPADEARIARLQEVFLDQLGFYHPESLPLGDLEISRDSYLPAAGNVDLGFQISASDGIRLIWAYLLGLLETSRTVATPHPGLLIFDEPRQQSAKERSLEMLLQRAARAREYGEQVLFATSEPRANLDAMLADIDVQYEPIDGRLLIPRN</sequence>
<comment type="caution">
    <text evidence="2">The sequence shown here is derived from an EMBL/GenBank/DDBJ whole genome shotgun (WGS) entry which is preliminary data.</text>
</comment>
<proteinExistence type="predicted"/>
<dbReference type="SUPFAM" id="SSF52540">
    <property type="entry name" value="P-loop containing nucleoside triphosphate hydrolases"/>
    <property type="match status" value="1"/>
</dbReference>